<protein>
    <recommendedName>
        <fullName evidence="3">Fe2OG dioxygenase domain-containing protein</fullName>
    </recommendedName>
</protein>
<keyword evidence="2" id="KW-1185">Reference proteome</keyword>
<dbReference type="STRING" id="1328759.A0A5C2RWB0"/>
<evidence type="ECO:0000313" key="2">
    <source>
        <dbReference type="Proteomes" id="UP000313359"/>
    </source>
</evidence>
<accession>A0A5C2RWB0</accession>
<dbReference type="AlphaFoldDB" id="A0A5C2RWB0"/>
<organism evidence="1 2">
    <name type="scientific">Lentinus tigrinus ALCF2SS1-6</name>
    <dbReference type="NCBI Taxonomy" id="1328759"/>
    <lineage>
        <taxon>Eukaryota</taxon>
        <taxon>Fungi</taxon>
        <taxon>Dikarya</taxon>
        <taxon>Basidiomycota</taxon>
        <taxon>Agaricomycotina</taxon>
        <taxon>Agaricomycetes</taxon>
        <taxon>Polyporales</taxon>
        <taxon>Polyporaceae</taxon>
        <taxon>Lentinus</taxon>
    </lineage>
</organism>
<feature type="non-terminal residue" evidence="1">
    <location>
        <position position="1"/>
    </location>
</feature>
<reference evidence="1" key="1">
    <citation type="journal article" date="2018" name="Genome Biol. Evol.">
        <title>Genomics and development of Lentinus tigrinus, a white-rot wood-decaying mushroom with dimorphic fruiting bodies.</title>
        <authorList>
            <person name="Wu B."/>
            <person name="Xu Z."/>
            <person name="Knudson A."/>
            <person name="Carlson A."/>
            <person name="Chen N."/>
            <person name="Kovaka S."/>
            <person name="LaButti K."/>
            <person name="Lipzen A."/>
            <person name="Pennachio C."/>
            <person name="Riley R."/>
            <person name="Schakwitz W."/>
            <person name="Umezawa K."/>
            <person name="Ohm R.A."/>
            <person name="Grigoriev I.V."/>
            <person name="Nagy L.G."/>
            <person name="Gibbons J."/>
            <person name="Hibbett D."/>
        </authorList>
    </citation>
    <scope>NUCLEOTIDE SEQUENCE [LARGE SCALE GENOMIC DNA]</scope>
    <source>
        <strain evidence="1">ALCF2SS1-6</strain>
    </source>
</reference>
<dbReference type="Proteomes" id="UP000313359">
    <property type="component" value="Unassembled WGS sequence"/>
</dbReference>
<evidence type="ECO:0000313" key="1">
    <source>
        <dbReference type="EMBL" id="RPD54877.1"/>
    </source>
</evidence>
<name>A0A5C2RWB0_9APHY</name>
<proteinExistence type="predicted"/>
<dbReference type="EMBL" id="ML122300">
    <property type="protein sequence ID" value="RPD54877.1"/>
    <property type="molecule type" value="Genomic_DNA"/>
</dbReference>
<sequence>PAVFSEYMTTLDAVCDADKSLRRNFPNNAFAGVTFNLGPRTVTYPHLDQANLATGMCCVTALGDFDYRRGGHLILWDLGLVIQVPPGATYLIPSAILVHSNVDIGEKETRMSITQYSAGHLFSWVRGGMTSLSNVKQSGGSVESGEIRWKRGMDLLRQWTAPVGRR</sequence>
<evidence type="ECO:0008006" key="3">
    <source>
        <dbReference type="Google" id="ProtNLM"/>
    </source>
</evidence>
<dbReference type="OrthoDB" id="2797114at2759"/>
<dbReference type="Gene3D" id="3.60.130.30">
    <property type="match status" value="1"/>
</dbReference>
<gene>
    <name evidence="1" type="ORF">L227DRAFT_510811</name>
</gene>